<dbReference type="RefSeq" id="WP_071905457.1">
    <property type="nucleotide sequence ID" value="NZ_MPIN01000035.1"/>
</dbReference>
<evidence type="ECO:0000313" key="4">
    <source>
        <dbReference type="Proteomes" id="UP000182229"/>
    </source>
</evidence>
<sequence>MTSVTFSSPLARWFEPRPPGADAPPAVVAVGTMNFGGRTHAPEARRLVARALERGVPFFDTSNSYNNGEAERLLGEALRGRREQVGIATKVGLARIRGRPEGLGGAPLVRSVEESLKRLGTEYVDVLYLHAPDAATPVEETLEAVHGLLTAGKVRHWGVSNHAAWQILELNGLCAARGMPRPAISQVLYNLLVRQVEVEYLPFTRRHPLHTTVFNPLAGGLLSGRYAPGATIAAGSRFEGNRLYQGRYWSPRLLDMTARLREVAEQAGLSLVELAYGWLVGRPGVDSVLAGPGSVEHLDAALDACAHPLPEDVARRVDALYREWQGTDASYVR</sequence>
<keyword evidence="1" id="KW-0560">Oxidoreductase</keyword>
<dbReference type="GO" id="GO:0016491">
    <property type="term" value="F:oxidoreductase activity"/>
    <property type="evidence" value="ECO:0007669"/>
    <property type="project" value="UniProtKB-KW"/>
</dbReference>
<dbReference type="PRINTS" id="PR00069">
    <property type="entry name" value="ALDKETRDTASE"/>
</dbReference>
<dbReference type="PANTHER" id="PTHR43364:SF4">
    <property type="entry name" value="NAD(P)-LINKED OXIDOREDUCTASE SUPERFAMILY PROTEIN"/>
    <property type="match status" value="1"/>
</dbReference>
<dbReference type="Proteomes" id="UP000182229">
    <property type="component" value="Unassembled WGS sequence"/>
</dbReference>
<keyword evidence="4" id="KW-1185">Reference proteome</keyword>
<name>A0A1L9AU15_9BACT</name>
<evidence type="ECO:0000259" key="2">
    <source>
        <dbReference type="Pfam" id="PF00248"/>
    </source>
</evidence>
<proteinExistence type="predicted"/>
<gene>
    <name evidence="3" type="ORF">BON30_48385</name>
</gene>
<dbReference type="Pfam" id="PF00248">
    <property type="entry name" value="Aldo_ket_red"/>
    <property type="match status" value="1"/>
</dbReference>
<dbReference type="PANTHER" id="PTHR43364">
    <property type="entry name" value="NADH-SPECIFIC METHYLGLYOXAL REDUCTASE-RELATED"/>
    <property type="match status" value="1"/>
</dbReference>
<feature type="domain" description="NADP-dependent oxidoreductase" evidence="2">
    <location>
        <begin position="29"/>
        <end position="321"/>
    </location>
</feature>
<dbReference type="InterPro" id="IPR020471">
    <property type="entry name" value="AKR"/>
</dbReference>
<reference evidence="3 4" key="2">
    <citation type="submission" date="2016-12" db="EMBL/GenBank/DDBJ databases">
        <title>Draft Genome Sequence of Cystobacter ferrugineus Strain Cbfe23.</title>
        <authorList>
            <person name="Akbar S."/>
            <person name="Dowd S.E."/>
            <person name="Stevens D.C."/>
        </authorList>
    </citation>
    <scope>NUCLEOTIDE SEQUENCE [LARGE SCALE GENOMIC DNA]</scope>
    <source>
        <strain evidence="3 4">Cbfe23</strain>
    </source>
</reference>
<evidence type="ECO:0000256" key="1">
    <source>
        <dbReference type="ARBA" id="ARBA00023002"/>
    </source>
</evidence>
<dbReference type="InterPro" id="IPR036812">
    <property type="entry name" value="NAD(P)_OxRdtase_dom_sf"/>
</dbReference>
<evidence type="ECO:0000313" key="3">
    <source>
        <dbReference type="EMBL" id="OJH33499.1"/>
    </source>
</evidence>
<dbReference type="SUPFAM" id="SSF51430">
    <property type="entry name" value="NAD(P)-linked oxidoreductase"/>
    <property type="match status" value="1"/>
</dbReference>
<protein>
    <submittedName>
        <fullName evidence="3">Aldo/keto reductase</fullName>
    </submittedName>
</protein>
<dbReference type="GO" id="GO:0005829">
    <property type="term" value="C:cytosol"/>
    <property type="evidence" value="ECO:0007669"/>
    <property type="project" value="TreeGrafter"/>
</dbReference>
<accession>A0A1L9AU15</accession>
<reference evidence="4" key="1">
    <citation type="submission" date="2016-11" db="EMBL/GenBank/DDBJ databases">
        <authorList>
            <person name="Shukria A."/>
            <person name="Stevens D.C."/>
        </authorList>
    </citation>
    <scope>NUCLEOTIDE SEQUENCE [LARGE SCALE GENOMIC DNA]</scope>
    <source>
        <strain evidence="4">Cbfe23</strain>
    </source>
</reference>
<comment type="caution">
    <text evidence="3">The sequence shown here is derived from an EMBL/GenBank/DDBJ whole genome shotgun (WGS) entry which is preliminary data.</text>
</comment>
<organism evidence="3 4">
    <name type="scientific">Cystobacter ferrugineus</name>
    <dbReference type="NCBI Taxonomy" id="83449"/>
    <lineage>
        <taxon>Bacteria</taxon>
        <taxon>Pseudomonadati</taxon>
        <taxon>Myxococcota</taxon>
        <taxon>Myxococcia</taxon>
        <taxon>Myxococcales</taxon>
        <taxon>Cystobacterineae</taxon>
        <taxon>Archangiaceae</taxon>
        <taxon>Cystobacter</taxon>
    </lineage>
</organism>
<dbReference type="InterPro" id="IPR050523">
    <property type="entry name" value="AKR_Detox_Biosynth"/>
</dbReference>
<dbReference type="AlphaFoldDB" id="A0A1L9AU15"/>
<dbReference type="InterPro" id="IPR023210">
    <property type="entry name" value="NADP_OxRdtase_dom"/>
</dbReference>
<dbReference type="OrthoDB" id="3216283at2"/>
<dbReference type="EMBL" id="MPIN01000035">
    <property type="protein sequence ID" value="OJH33499.1"/>
    <property type="molecule type" value="Genomic_DNA"/>
</dbReference>
<dbReference type="STRING" id="83449.BON30_48385"/>
<dbReference type="Gene3D" id="3.20.20.100">
    <property type="entry name" value="NADP-dependent oxidoreductase domain"/>
    <property type="match status" value="1"/>
</dbReference>